<organism evidence="3 4">
    <name type="scientific">Agrocybe pediades</name>
    <dbReference type="NCBI Taxonomy" id="84607"/>
    <lineage>
        <taxon>Eukaryota</taxon>
        <taxon>Fungi</taxon>
        <taxon>Dikarya</taxon>
        <taxon>Basidiomycota</taxon>
        <taxon>Agaricomycotina</taxon>
        <taxon>Agaricomycetes</taxon>
        <taxon>Agaricomycetidae</taxon>
        <taxon>Agaricales</taxon>
        <taxon>Agaricineae</taxon>
        <taxon>Strophariaceae</taxon>
        <taxon>Agrocybe</taxon>
    </lineage>
</organism>
<dbReference type="AlphaFoldDB" id="A0A8H4QKG7"/>
<keyword evidence="2" id="KW-0472">Membrane</keyword>
<name>A0A8H4QKG7_9AGAR</name>
<evidence type="ECO:0000313" key="3">
    <source>
        <dbReference type="EMBL" id="KAF4612549.1"/>
    </source>
</evidence>
<feature type="region of interest" description="Disordered" evidence="1">
    <location>
        <begin position="143"/>
        <end position="173"/>
    </location>
</feature>
<keyword evidence="4" id="KW-1185">Reference proteome</keyword>
<evidence type="ECO:0000256" key="1">
    <source>
        <dbReference type="SAM" id="MobiDB-lite"/>
    </source>
</evidence>
<feature type="transmembrane region" description="Helical" evidence="2">
    <location>
        <begin position="72"/>
        <end position="94"/>
    </location>
</feature>
<reference evidence="3 4" key="1">
    <citation type="submission" date="2019-12" db="EMBL/GenBank/DDBJ databases">
        <authorList>
            <person name="Floudas D."/>
            <person name="Bentzer J."/>
            <person name="Ahren D."/>
            <person name="Johansson T."/>
            <person name="Persson P."/>
            <person name="Tunlid A."/>
        </authorList>
    </citation>
    <scope>NUCLEOTIDE SEQUENCE [LARGE SCALE GENOMIC DNA]</scope>
    <source>
        <strain evidence="3 4">CBS 102.39</strain>
    </source>
</reference>
<sequence>MSAAFIPDQDGLPSQLIAQCTKELRTLHEPINRVAQDLCRHQMLLNGEHCWKWCFLGGVPKSSAFAMTHKTFIHFIISNSFIPYLFLLTGVNFLPDQPSRPASTQRGMLPVPDDANGLPWTMAKWAHMEVVCGASGVDGKGVGLGDVSDASPTTSSRPQPSDLKLNPQTCRGR</sequence>
<protein>
    <submittedName>
        <fullName evidence="3">Uncharacterized protein</fullName>
    </submittedName>
</protein>
<dbReference type="Proteomes" id="UP000521872">
    <property type="component" value="Unassembled WGS sequence"/>
</dbReference>
<keyword evidence="2" id="KW-0812">Transmembrane</keyword>
<comment type="caution">
    <text evidence="3">The sequence shown here is derived from an EMBL/GenBank/DDBJ whole genome shotgun (WGS) entry which is preliminary data.</text>
</comment>
<dbReference type="EMBL" id="JAACJL010000048">
    <property type="protein sequence ID" value="KAF4612549.1"/>
    <property type="molecule type" value="Genomic_DNA"/>
</dbReference>
<feature type="compositionally biased region" description="Polar residues" evidence="1">
    <location>
        <begin position="150"/>
        <end position="159"/>
    </location>
</feature>
<proteinExistence type="predicted"/>
<accession>A0A8H4QKG7</accession>
<evidence type="ECO:0000256" key="2">
    <source>
        <dbReference type="SAM" id="Phobius"/>
    </source>
</evidence>
<gene>
    <name evidence="3" type="ORF">D9613_012710</name>
</gene>
<evidence type="ECO:0000313" key="4">
    <source>
        <dbReference type="Proteomes" id="UP000521872"/>
    </source>
</evidence>
<keyword evidence="2" id="KW-1133">Transmembrane helix</keyword>